<dbReference type="SMART" id="SM00943">
    <property type="entry name" value="Prim-Pol"/>
    <property type="match status" value="1"/>
</dbReference>
<feature type="region of interest" description="Disordered" evidence="1">
    <location>
        <begin position="376"/>
        <end position="413"/>
    </location>
</feature>
<evidence type="ECO:0000259" key="2">
    <source>
        <dbReference type="SMART" id="SM00943"/>
    </source>
</evidence>
<comment type="caution">
    <text evidence="3">The sequence shown here is derived from an EMBL/GenBank/DDBJ whole genome shotgun (WGS) entry which is preliminary data.</text>
</comment>
<organism evidence="3 4">
    <name type="scientific">Roseibium alexandrii (strain DSM 17067 / NCIMB 14079 / DFL-11)</name>
    <name type="common">Labrenzia alexandrii</name>
    <dbReference type="NCBI Taxonomy" id="244592"/>
    <lineage>
        <taxon>Bacteria</taxon>
        <taxon>Pseudomonadati</taxon>
        <taxon>Pseudomonadota</taxon>
        <taxon>Alphaproteobacteria</taxon>
        <taxon>Hyphomicrobiales</taxon>
        <taxon>Stappiaceae</taxon>
        <taxon>Roseibium</taxon>
    </lineage>
</organism>
<feature type="region of interest" description="Disordered" evidence="1">
    <location>
        <begin position="1"/>
        <end position="37"/>
    </location>
</feature>
<dbReference type="EMBL" id="ACCU02000003">
    <property type="protein sequence ID" value="EEE47723.2"/>
    <property type="molecule type" value="Genomic_DNA"/>
</dbReference>
<proteinExistence type="predicted"/>
<evidence type="ECO:0000256" key="1">
    <source>
        <dbReference type="SAM" id="MobiDB-lite"/>
    </source>
</evidence>
<dbReference type="Pfam" id="PF09250">
    <property type="entry name" value="Prim-Pol"/>
    <property type="match status" value="1"/>
</dbReference>
<dbReference type="InterPro" id="IPR015330">
    <property type="entry name" value="DNA_primase/pol_bifunc_N"/>
</dbReference>
<feature type="compositionally biased region" description="Polar residues" evidence="1">
    <location>
        <begin position="23"/>
        <end position="35"/>
    </location>
</feature>
<dbReference type="InterPro" id="IPR027417">
    <property type="entry name" value="P-loop_NTPase"/>
</dbReference>
<feature type="domain" description="DNA primase/polymerase bifunctional N-terminal" evidence="2">
    <location>
        <begin position="43"/>
        <end position="238"/>
    </location>
</feature>
<dbReference type="Proteomes" id="UP000004703">
    <property type="component" value="Chromosome"/>
</dbReference>
<feature type="compositionally biased region" description="Basic and acidic residues" evidence="1">
    <location>
        <begin position="391"/>
        <end position="400"/>
    </location>
</feature>
<dbReference type="SUPFAM" id="SSF52540">
    <property type="entry name" value="P-loop containing nucleoside triphosphate hydrolases"/>
    <property type="match status" value="1"/>
</dbReference>
<name>A0A5E8H6A0_ROSAD</name>
<evidence type="ECO:0000313" key="4">
    <source>
        <dbReference type="Proteomes" id="UP000004703"/>
    </source>
</evidence>
<feature type="compositionally biased region" description="Basic residues" evidence="1">
    <location>
        <begin position="404"/>
        <end position="413"/>
    </location>
</feature>
<sequence length="1530" mass="169499">MASTKEKKMPAAAYDPNILAETGKNQAPCETQAPQDSPFHTAAPKLAAAGFAFLQVAYGGKLPARANKVRHPWQPDEEFAWIARRPGLPYPECGDPVYRPLDGWQNVTAETAVERLSDNLRNPYPHNIGVLLNDGLVCVDVDTDHPGIVDAVEDWARSLGGDYVAKVGGKGVSVFVRLEDPDLHLPGKLHVGDHLIDILASGRQTIVPPSMHTSGKRYRWVGDVALEDSSLDDLPSLNETAWQALLDALGVHGDLAGKGSALGSGQSYEKDGFSKYLEDLATESFDHMARWMRPLELARIQRVGNGFRAVNTTRKSSTNRPTAQRTQWLEISPGRVVDKATGVYGIAKLYQAKFGVSYNEAENMLFELFQDEIDEEFPPWEPAPRPQPDPDTPKPIDKSAKPGMQRHKEGKHARLNDSLQAGTEVFEAINKQFLKAVRKWWAAKGEVRKANKKIRESNEAFDIGPKQELLAHPEPPRRVVNGSAGLGKSQNAYMLATELLKITGNRSEPGRILWRIPDHGLARQAVKELSGYLKAEGFNPDEIIGHYKGPDQLVDPESDDSTFMCPRKLERAELTIAGGSGNDLCGDGATGFCPHAARWIPDEFLGKPEDEIPEFKREAPVCGYHKQNCAGKRIVIVAGDASIENLPSGTYRLDDGKRTFYGEFDLVVIDEVTPTSFIDTRKGVNVESLKTDWADELKRNPDYAASLVTAEGVERAPSAMVEDFCNTVVKLQGWLKDAEALDKLTYAKLKEDWPVVEGEIPAEAFGIESTATVSADTLTRAERFSWRLTWAINKGDGLHRADVDVIKKKFGKQRKINQALRSIRSIIAGIRQARERSKSDDQRVAEIQVLSEPGKEEDEIRIMSSTWLFKDVDWDRIGHVPALILDASAEPLLLERRFPGIDEVKITVGDGRGVTRLQCFDSWFSYSKFVEGSGYEAGSSADELDKRNQKKRQRCRDHAALMSVLTMVNGEQARWVGPKRVEEEILAHGMPEGSTMHFNATRGLNHFKGCASLVVLSRPSIRRNVAERYAGMLSDRDIDEIENTKEMKPHMYETERRVYEKRNGGRNGYIGEYHPDPVVEAVRRSTSVGEPYQAAKRSRDIWIDEDQQHTQIILSATDVGVVDGTFTREQYQAAASWVGALLGAGIWITGKGGLMDARIRALGSIKRLTGVDVGKMTAEGIDDATQNNPEIKALVAAANEASRNGGSFKILGHVNVDMSDWRTVKVKAEGGSWVNIALHSSHFERGGYELLNTLSELFPDYTLKTSKGILGKKSREWALRGLSDCSNEEKRATSQNDQKTAQKPWFLKRVLLLEGSRFCSSKTVLTRENSFSGEWTPATPRDEVVRSSFFEHNLISTSPAHMAFKGVGESNEQAKRAINRFLDAWAPQLPDAIKVTYTAALGRQKVTADAYVIAESEAEAREKVLKAFPTATFGNEKKPAQKPQKRVVRGSKVEDGKTIKVWPTDAERAVEAGLWGDIDAATAGLNEASIPKNLTDRVTVRTDTGEFAVWVDKNTCIPALREIWPSAELV</sequence>
<feature type="compositionally biased region" description="Pro residues" evidence="1">
    <location>
        <begin position="379"/>
        <end position="390"/>
    </location>
</feature>
<protein>
    <submittedName>
        <fullName evidence="3">Bifunctional DNA primase/polymerase</fullName>
    </submittedName>
</protein>
<accession>A0A5E8H6A0</accession>
<evidence type="ECO:0000313" key="3">
    <source>
        <dbReference type="EMBL" id="EEE47723.2"/>
    </source>
</evidence>
<gene>
    <name evidence="3" type="ORF">SADFL11_5012</name>
</gene>
<reference evidence="3 4" key="2">
    <citation type="submission" date="2013-04" db="EMBL/GenBank/DDBJ databases">
        <authorList>
            <person name="Fiebig A."/>
            <person name="Pradella S."/>
            <person name="Wagner-Doebler I."/>
        </authorList>
    </citation>
    <scope>NUCLEOTIDE SEQUENCE [LARGE SCALE GENOMIC DNA]</scope>
    <source>
        <strain evidence="4">DSM 17067 / NCIMB 14079 / DFL-11</strain>
    </source>
</reference>
<reference evidence="3 4" key="1">
    <citation type="submission" date="2008-01" db="EMBL/GenBank/DDBJ databases">
        <authorList>
            <person name="Wagner-Dobler I."/>
            <person name="Ferriera S."/>
            <person name="Johnson J."/>
            <person name="Kravitz S."/>
            <person name="Beeson K."/>
            <person name="Sutton G."/>
            <person name="Rogers Y.-H."/>
            <person name="Friedman R."/>
            <person name="Frazier M."/>
            <person name="Venter J.C."/>
        </authorList>
    </citation>
    <scope>NUCLEOTIDE SEQUENCE [LARGE SCALE GENOMIC DNA]</scope>
    <source>
        <strain evidence="4">DSM 17067 / NCIMB 14079 / DFL-11</strain>
    </source>
</reference>